<protein>
    <submittedName>
        <fullName evidence="1">Uncharacterized protein</fullName>
    </submittedName>
</protein>
<dbReference type="InterPro" id="IPR024079">
    <property type="entry name" value="MetalloPept_cat_dom_sf"/>
</dbReference>
<evidence type="ECO:0000313" key="1">
    <source>
        <dbReference type="EMBL" id="CAB9502100.1"/>
    </source>
</evidence>
<dbReference type="Gene3D" id="3.40.390.10">
    <property type="entry name" value="Collagenase (Catalytic Domain)"/>
    <property type="match status" value="1"/>
</dbReference>
<dbReference type="EMBL" id="CAICTM010000126">
    <property type="protein sequence ID" value="CAB9502100.1"/>
    <property type="molecule type" value="Genomic_DNA"/>
</dbReference>
<dbReference type="SUPFAM" id="SSF55486">
    <property type="entry name" value="Metalloproteases ('zincins'), catalytic domain"/>
    <property type="match status" value="1"/>
</dbReference>
<organism evidence="1 2">
    <name type="scientific">Seminavis robusta</name>
    <dbReference type="NCBI Taxonomy" id="568900"/>
    <lineage>
        <taxon>Eukaryota</taxon>
        <taxon>Sar</taxon>
        <taxon>Stramenopiles</taxon>
        <taxon>Ochrophyta</taxon>
        <taxon>Bacillariophyta</taxon>
        <taxon>Bacillariophyceae</taxon>
        <taxon>Bacillariophycidae</taxon>
        <taxon>Naviculales</taxon>
        <taxon>Naviculaceae</taxon>
        <taxon>Seminavis</taxon>
    </lineage>
</organism>
<keyword evidence="2" id="KW-1185">Reference proteome</keyword>
<accession>A0A9N8DKB3</accession>
<evidence type="ECO:0000313" key="2">
    <source>
        <dbReference type="Proteomes" id="UP001153069"/>
    </source>
</evidence>
<dbReference type="AlphaFoldDB" id="A0A9N8DKB3"/>
<dbReference type="OrthoDB" id="44682at2759"/>
<name>A0A9N8DKB3_9STRA</name>
<sequence>MTISSSAPVPSSSSSWWKNLLSPLFGDNSKSSDNAPGKVWSADAAGTAFSRGDMISKEGGAAVRVAFRNQSKLPLILSWISENGQCHHFYSLKPSQMLMEAPVTALDHVENTCVGHSFCIAHVGADEERVKKDKKLEPRFVVGGYRPTRAIEVNEDNRDQYVHLVTISRQTPTKEVMCCGSGGPFLRNNKQQVVPVSNDDDDDNLCWVVTAIESKVDDNQINTEDKVYEKSTLGGWPVCIEPHCFDDDKELEKRIAQDLEFAVSRLPEHARDRLRQKTPVFINKTLQYGPQACPINGRGLCFHGERKWLEEHFMCTDKHQAVELYNAKEYWDDCKLWGRGGVLVHEFSHAYHHICVENGFDNKEILECFEAAMKDRLYDWVRVHGTQGPMNKAYACNNCMEYFAELSAAFLGQPDLHASEEYNKWFPFNRRHIKEHDPRAYEMLKKIWKVDD</sequence>
<gene>
    <name evidence="1" type="ORF">SEMRO_127_G060920.1</name>
</gene>
<comment type="caution">
    <text evidence="1">The sequence shown here is derived from an EMBL/GenBank/DDBJ whole genome shotgun (WGS) entry which is preliminary data.</text>
</comment>
<dbReference type="GO" id="GO:0008237">
    <property type="term" value="F:metallopeptidase activity"/>
    <property type="evidence" value="ECO:0007669"/>
    <property type="project" value="InterPro"/>
</dbReference>
<proteinExistence type="predicted"/>
<dbReference type="Proteomes" id="UP001153069">
    <property type="component" value="Unassembled WGS sequence"/>
</dbReference>
<reference evidence="1" key="1">
    <citation type="submission" date="2020-06" db="EMBL/GenBank/DDBJ databases">
        <authorList>
            <consortium name="Plant Systems Biology data submission"/>
        </authorList>
    </citation>
    <scope>NUCLEOTIDE SEQUENCE</scope>
    <source>
        <strain evidence="1">D6</strain>
    </source>
</reference>